<dbReference type="Gene3D" id="2.60.120.10">
    <property type="entry name" value="Jelly Rolls"/>
    <property type="match status" value="1"/>
</dbReference>
<dbReference type="OrthoDB" id="9152304at2"/>
<keyword evidence="2" id="KW-0808">Transferase</keyword>
<dbReference type="InterPro" id="IPR018490">
    <property type="entry name" value="cNMP-bd_dom_sf"/>
</dbReference>
<accession>A0A1I0RUG0</accession>
<evidence type="ECO:0000313" key="3">
    <source>
        <dbReference type="Proteomes" id="UP000199310"/>
    </source>
</evidence>
<feature type="domain" description="Cyclic nucleotide-binding" evidence="1">
    <location>
        <begin position="16"/>
        <end position="116"/>
    </location>
</feature>
<dbReference type="STRING" id="29529.SAMN04488122_3404"/>
<protein>
    <submittedName>
        <fullName evidence="2">cAMP-binding domain of CRP or a regulatory subunit of cAMP-dependent protein kinases</fullName>
    </submittedName>
</protein>
<dbReference type="InterPro" id="IPR014710">
    <property type="entry name" value="RmlC-like_jellyroll"/>
</dbReference>
<dbReference type="SUPFAM" id="SSF51206">
    <property type="entry name" value="cAMP-binding domain-like"/>
    <property type="match status" value="1"/>
</dbReference>
<sequence length="194" mass="23204">MRNDELLLQHIARHIHLEQEEVDFFSSLLHFKTLPKKAFLLRQGDICKTENFIIRGCVRMYTIDDTGFVHIVMFGVEGWWVSDLFSFLTGSYSDYYIDALEDTELLQLSREQLEQLYERVPKFERFFRILFQNAFIAQQNRINQSLSFTAEQRYLDFLKKYPQLEQRIPQKQVAAFLGMSPVFLSMLRKRLSQR</sequence>
<name>A0A1I0RUG0_9BACT</name>
<dbReference type="Proteomes" id="UP000199310">
    <property type="component" value="Unassembled WGS sequence"/>
</dbReference>
<dbReference type="GO" id="GO:0016301">
    <property type="term" value="F:kinase activity"/>
    <property type="evidence" value="ECO:0007669"/>
    <property type="project" value="UniProtKB-KW"/>
</dbReference>
<dbReference type="EMBL" id="FOJG01000001">
    <property type="protein sequence ID" value="SEW45012.1"/>
    <property type="molecule type" value="Genomic_DNA"/>
</dbReference>
<reference evidence="3" key="1">
    <citation type="submission" date="2016-10" db="EMBL/GenBank/DDBJ databases">
        <authorList>
            <person name="Varghese N."/>
            <person name="Submissions S."/>
        </authorList>
    </citation>
    <scope>NUCLEOTIDE SEQUENCE [LARGE SCALE GENOMIC DNA]</scope>
    <source>
        <strain evidence="3">DSM 3695</strain>
    </source>
</reference>
<organism evidence="2 3">
    <name type="scientific">Chitinophaga arvensicola</name>
    <dbReference type="NCBI Taxonomy" id="29529"/>
    <lineage>
        <taxon>Bacteria</taxon>
        <taxon>Pseudomonadati</taxon>
        <taxon>Bacteroidota</taxon>
        <taxon>Chitinophagia</taxon>
        <taxon>Chitinophagales</taxon>
        <taxon>Chitinophagaceae</taxon>
        <taxon>Chitinophaga</taxon>
    </lineage>
</organism>
<evidence type="ECO:0000259" key="1">
    <source>
        <dbReference type="PROSITE" id="PS50042"/>
    </source>
</evidence>
<proteinExistence type="predicted"/>
<dbReference type="Pfam" id="PF00027">
    <property type="entry name" value="cNMP_binding"/>
    <property type="match status" value="1"/>
</dbReference>
<dbReference type="AlphaFoldDB" id="A0A1I0RUG0"/>
<dbReference type="RefSeq" id="WP_089896641.1">
    <property type="nucleotide sequence ID" value="NZ_FOJG01000001.1"/>
</dbReference>
<dbReference type="CDD" id="cd00038">
    <property type="entry name" value="CAP_ED"/>
    <property type="match status" value="1"/>
</dbReference>
<dbReference type="PROSITE" id="PS50042">
    <property type="entry name" value="CNMP_BINDING_3"/>
    <property type="match status" value="1"/>
</dbReference>
<dbReference type="InterPro" id="IPR000595">
    <property type="entry name" value="cNMP-bd_dom"/>
</dbReference>
<keyword evidence="3" id="KW-1185">Reference proteome</keyword>
<keyword evidence="2" id="KW-0418">Kinase</keyword>
<gene>
    <name evidence="2" type="ORF">SAMN04488122_3404</name>
</gene>
<evidence type="ECO:0000313" key="2">
    <source>
        <dbReference type="EMBL" id="SEW45012.1"/>
    </source>
</evidence>